<dbReference type="Pfam" id="PF02597">
    <property type="entry name" value="ThiS"/>
    <property type="match status" value="1"/>
</dbReference>
<dbReference type="RefSeq" id="WP_026397132.1">
    <property type="nucleotide sequence ID" value="NZ_AUBI01000003.1"/>
</dbReference>
<dbReference type="CDD" id="cd00565">
    <property type="entry name" value="Ubl_ThiS"/>
    <property type="match status" value="1"/>
</dbReference>
<dbReference type="NCBIfam" id="TIGR01683">
    <property type="entry name" value="thiS"/>
    <property type="match status" value="1"/>
</dbReference>
<dbReference type="InterPro" id="IPR010035">
    <property type="entry name" value="Thi_S"/>
</dbReference>
<evidence type="ECO:0008006" key="3">
    <source>
        <dbReference type="Google" id="ProtNLM"/>
    </source>
</evidence>
<dbReference type="Proteomes" id="UP000321635">
    <property type="component" value="Unassembled WGS sequence"/>
</dbReference>
<organism evidence="1 2">
    <name type="scientific">Acetobacter nitrogenifigens DSM 23921 = NBRC 105050</name>
    <dbReference type="NCBI Taxonomy" id="1120919"/>
    <lineage>
        <taxon>Bacteria</taxon>
        <taxon>Pseudomonadati</taxon>
        <taxon>Pseudomonadota</taxon>
        <taxon>Alphaproteobacteria</taxon>
        <taxon>Acetobacterales</taxon>
        <taxon>Acetobacteraceae</taxon>
        <taxon>Acetobacter</taxon>
    </lineage>
</organism>
<dbReference type="InterPro" id="IPR016155">
    <property type="entry name" value="Mopterin_synth/thiamin_S_b"/>
</dbReference>
<dbReference type="InterPro" id="IPR003749">
    <property type="entry name" value="ThiS/MoaD-like"/>
</dbReference>
<comment type="caution">
    <text evidence="1">The sequence shown here is derived from an EMBL/GenBank/DDBJ whole genome shotgun (WGS) entry which is preliminary data.</text>
</comment>
<dbReference type="OrthoDB" id="197113at2"/>
<dbReference type="STRING" id="1120919.GCA_000429165_01002"/>
<sequence length="65" mass="6889">MNIVVNDETRVVNARTLAALVDELGYGDARIATAVDGEFIPGSRRCGLDIVDGMRVEIVAPMQGG</sequence>
<evidence type="ECO:0000313" key="1">
    <source>
        <dbReference type="EMBL" id="GEN60147.1"/>
    </source>
</evidence>
<accession>A0A511XAZ9</accession>
<name>A0A511XAZ9_9PROT</name>
<dbReference type="InterPro" id="IPR012675">
    <property type="entry name" value="Beta-grasp_dom_sf"/>
</dbReference>
<evidence type="ECO:0000313" key="2">
    <source>
        <dbReference type="Proteomes" id="UP000321635"/>
    </source>
</evidence>
<dbReference type="AlphaFoldDB" id="A0A511XAZ9"/>
<dbReference type="SUPFAM" id="SSF54285">
    <property type="entry name" value="MoaD/ThiS"/>
    <property type="match status" value="1"/>
</dbReference>
<dbReference type="EMBL" id="BJYF01000011">
    <property type="protein sequence ID" value="GEN60147.1"/>
    <property type="molecule type" value="Genomic_DNA"/>
</dbReference>
<proteinExistence type="predicted"/>
<keyword evidence="2" id="KW-1185">Reference proteome</keyword>
<protein>
    <recommendedName>
        <fullName evidence="3">Thiamine biosynthesis protein ThiS</fullName>
    </recommendedName>
</protein>
<dbReference type="Gene3D" id="3.10.20.30">
    <property type="match status" value="1"/>
</dbReference>
<reference evidence="1 2" key="1">
    <citation type="submission" date="2019-07" db="EMBL/GenBank/DDBJ databases">
        <title>Whole genome shotgun sequence of Acetobacter nitrogenifigens NBRC 105050.</title>
        <authorList>
            <person name="Hosoyama A."/>
            <person name="Uohara A."/>
            <person name="Ohji S."/>
            <person name="Ichikawa N."/>
        </authorList>
    </citation>
    <scope>NUCLEOTIDE SEQUENCE [LARGE SCALE GENOMIC DNA]</scope>
    <source>
        <strain evidence="1 2">NBRC 105050</strain>
    </source>
</reference>
<gene>
    <name evidence="1" type="ORF">ANI02nite_20310</name>
</gene>